<evidence type="ECO:0000313" key="2">
    <source>
        <dbReference type="Proteomes" id="UP000241895"/>
    </source>
</evidence>
<protein>
    <submittedName>
        <fullName evidence="1">Uncharacterized protein</fullName>
    </submittedName>
</protein>
<dbReference type="Proteomes" id="UP000241895">
    <property type="component" value="Unassembled WGS sequence"/>
</dbReference>
<name>A0ABX5J2F8_9GAMM</name>
<evidence type="ECO:0000313" key="1">
    <source>
        <dbReference type="EMBL" id="PTL96609.1"/>
    </source>
</evidence>
<reference evidence="1 2" key="1">
    <citation type="submission" date="2018-03" db="EMBL/GenBank/DDBJ databases">
        <authorList>
            <person name="Zhou J."/>
            <person name="Li X."/>
            <person name="Xue M."/>
            <person name="Yin J."/>
        </authorList>
    </citation>
    <scope>NUCLEOTIDE SEQUENCE [LARGE SCALE GENOMIC DNA]</scope>
    <source>
        <strain evidence="1 2">SYSU ZJ2214</strain>
    </source>
</reference>
<gene>
    <name evidence="1" type="ORF">C6W88_04395</name>
</gene>
<proteinExistence type="predicted"/>
<comment type="caution">
    <text evidence="1">The sequence shown here is derived from an EMBL/GenBank/DDBJ whole genome shotgun (WGS) entry which is preliminary data.</text>
</comment>
<dbReference type="EMBL" id="PXNS01000001">
    <property type="protein sequence ID" value="PTL96609.1"/>
    <property type="molecule type" value="Genomic_DNA"/>
</dbReference>
<accession>A0ABX5J2F8</accession>
<keyword evidence="2" id="KW-1185">Reference proteome</keyword>
<organism evidence="1 2">
    <name type="scientific">Halomonas litopenaei</name>
    <dbReference type="NCBI Taxonomy" id="2109328"/>
    <lineage>
        <taxon>Bacteria</taxon>
        <taxon>Pseudomonadati</taxon>
        <taxon>Pseudomonadota</taxon>
        <taxon>Gammaproteobacteria</taxon>
        <taxon>Oceanospirillales</taxon>
        <taxon>Halomonadaceae</taxon>
        <taxon>Halomonas</taxon>
    </lineage>
</organism>
<sequence length="60" mass="6835">MSGRMAPMLIQVPFPLLSLLPLLLPRLRSASMAARSDRGGYFPAVRQWRWAWALPVREEA</sequence>